<sequence length="150" mass="17110">MSYDLYFARREPGQSWDQVLEALDAREEPPPADPAAWDRVVARARELLGEVRTVEYPPNWELDHEATGISVNHWEGDWEMSVPYRTHGDDARQALDLLYRLASIVERESGLECFDPQLGRPLAEIADREPAVAMFDAVADRFGRRTETPA</sequence>
<dbReference type="RefSeq" id="WP_138690862.1">
    <property type="nucleotide sequence ID" value="NZ_JBHSAZ010000006.1"/>
</dbReference>
<organism evidence="1 2">
    <name type="scientific">Nonomuraea zeae</name>
    <dbReference type="NCBI Taxonomy" id="1642303"/>
    <lineage>
        <taxon>Bacteria</taxon>
        <taxon>Bacillati</taxon>
        <taxon>Actinomycetota</taxon>
        <taxon>Actinomycetes</taxon>
        <taxon>Streptosporangiales</taxon>
        <taxon>Streptosporangiaceae</taxon>
        <taxon>Nonomuraea</taxon>
    </lineage>
</organism>
<dbReference type="EMBL" id="VCKX01000049">
    <property type="protein sequence ID" value="TMR34047.1"/>
    <property type="molecule type" value="Genomic_DNA"/>
</dbReference>
<comment type="caution">
    <text evidence="1">The sequence shown here is derived from an EMBL/GenBank/DDBJ whole genome shotgun (WGS) entry which is preliminary data.</text>
</comment>
<evidence type="ECO:0000313" key="1">
    <source>
        <dbReference type="EMBL" id="TMR34047.1"/>
    </source>
</evidence>
<proteinExistence type="predicted"/>
<name>A0A5S4GMB0_9ACTN</name>
<dbReference type="Proteomes" id="UP000306628">
    <property type="component" value="Unassembled WGS sequence"/>
</dbReference>
<reference evidence="1 2" key="1">
    <citation type="submission" date="2019-05" db="EMBL/GenBank/DDBJ databases">
        <title>Draft genome sequence of Nonomuraea zeae DSM 100528.</title>
        <authorList>
            <person name="Saricaoglu S."/>
            <person name="Isik K."/>
        </authorList>
    </citation>
    <scope>NUCLEOTIDE SEQUENCE [LARGE SCALE GENOMIC DNA]</scope>
    <source>
        <strain evidence="1 2">DSM 100528</strain>
    </source>
</reference>
<keyword evidence="2" id="KW-1185">Reference proteome</keyword>
<gene>
    <name evidence="1" type="ORF">ETD85_17930</name>
</gene>
<accession>A0A5S4GMB0</accession>
<dbReference type="AlphaFoldDB" id="A0A5S4GMB0"/>
<dbReference type="OrthoDB" id="4164936at2"/>
<evidence type="ECO:0000313" key="2">
    <source>
        <dbReference type="Proteomes" id="UP000306628"/>
    </source>
</evidence>
<protein>
    <submittedName>
        <fullName evidence="1">Uncharacterized protein</fullName>
    </submittedName>
</protein>